<feature type="binding site" evidence="8">
    <location>
        <position position="171"/>
    </location>
    <ligand>
        <name>Zn(2+)</name>
        <dbReference type="ChEBI" id="CHEBI:29105"/>
    </ligand>
</feature>
<comment type="function">
    <text evidence="8">Lyase that catalyzes the C1-decarboxylation of 4-hydroxy-3-methoxy-5-(all-trans-polyprenyl)benzoic acid into 2-methoxy-6-(all-trans-polyprenyl)phenol during ubiquinone biosynthesis.</text>
</comment>
<dbReference type="HAMAP" id="MF_03111">
    <property type="entry name" value="Coq4"/>
    <property type="match status" value="1"/>
</dbReference>
<dbReference type="GeneID" id="108742505"/>
<gene>
    <name evidence="10" type="primary">LOC108742505</name>
</gene>
<dbReference type="STRING" id="224129.A0A1W4XKE4"/>
<protein>
    <recommendedName>
        <fullName evidence="8">Ubiquinone biosynthesis protein COQ4 homolog, mitochondrial</fullName>
    </recommendedName>
    <alternativeName>
        <fullName evidence="8">4-hydroxy-3-methoxy-5-polyprenylbenzoate decarboxylase</fullName>
        <ecNumber evidence="8">4.1.1.130</ecNumber>
    </alternativeName>
    <alternativeName>
        <fullName evidence="8">Coenzyme Q biosynthesis protein 4 homolog</fullName>
    </alternativeName>
</protein>
<name>A0A1W4XKE4_AGRPL</name>
<comment type="subcellular location">
    <subcellularLocation>
        <location evidence="8">Mitochondrion inner membrane</location>
        <topology evidence="8">Peripheral membrane protein</topology>
        <orientation evidence="8">Matrix side</orientation>
    </subcellularLocation>
</comment>
<keyword evidence="5 8" id="KW-0496">Mitochondrion</keyword>
<proteinExistence type="inferred from homology"/>
<dbReference type="Proteomes" id="UP000192223">
    <property type="component" value="Unplaced"/>
</dbReference>
<evidence type="ECO:0000313" key="9">
    <source>
        <dbReference type="Proteomes" id="UP000192223"/>
    </source>
</evidence>
<feature type="binding site" evidence="8">
    <location>
        <position position="174"/>
    </location>
    <ligand>
        <name>Zn(2+)</name>
        <dbReference type="ChEBI" id="CHEBI:29105"/>
    </ligand>
</feature>
<reference evidence="10" key="1">
    <citation type="submission" date="2025-08" db="UniProtKB">
        <authorList>
            <consortium name="RefSeq"/>
        </authorList>
    </citation>
    <scope>IDENTIFICATION</scope>
    <source>
        <tissue evidence="10">Entire body</tissue>
    </source>
</reference>
<dbReference type="PANTHER" id="PTHR12922">
    <property type="entry name" value="UBIQUINONE BIOSYNTHESIS PROTEIN"/>
    <property type="match status" value="1"/>
</dbReference>
<dbReference type="AlphaFoldDB" id="A0A1W4XKE4"/>
<accession>A0A1W4XKE4</accession>
<dbReference type="UniPathway" id="UPA00232"/>
<feature type="binding site" evidence="8">
    <location>
        <position position="186"/>
    </location>
    <ligand>
        <name>Zn(2+)</name>
        <dbReference type="ChEBI" id="CHEBI:29105"/>
    </ligand>
</feature>
<dbReference type="Pfam" id="PF05019">
    <property type="entry name" value="Coq4"/>
    <property type="match status" value="1"/>
</dbReference>
<evidence type="ECO:0000256" key="7">
    <source>
        <dbReference type="ARBA" id="ARBA00023239"/>
    </source>
</evidence>
<evidence type="ECO:0000256" key="6">
    <source>
        <dbReference type="ARBA" id="ARBA00023136"/>
    </source>
</evidence>
<keyword evidence="10" id="KW-0830">Ubiquinone</keyword>
<dbReference type="RefSeq" id="XP_018333247.1">
    <property type="nucleotide sequence ID" value="XM_018477745.2"/>
</dbReference>
<keyword evidence="3 8" id="KW-0999">Mitochondrion inner membrane</keyword>
<dbReference type="GO" id="GO:0031314">
    <property type="term" value="C:extrinsic component of mitochondrial inner membrane"/>
    <property type="evidence" value="ECO:0007669"/>
    <property type="project" value="UniProtKB-UniRule"/>
</dbReference>
<comment type="pathway">
    <text evidence="8">Cofactor biosynthesis; ubiquinone biosynthesis.</text>
</comment>
<sequence>MLIRTSSARRFSRQAVQLLHPEKHQYAEETTFELPLSGNFEKDFRKNHINISFFQKTLLTVGSAAITILDPFRADMLSCLGETTGKDAAAYVFHKMIESEEGSRILSEQPRINSNTVDLESLKKYPEGTVGKVYSNWLKDNNVSPNSRLPVRFMDDVKLAYVMQRYREVHDLTHAILSMPTHMLGEVAIKWVEAIQTKLPMCIAGAIFGPVRLRPKQRKNYIEIYLPWAIQTGLESKFLMNIYYEKRWDQPLADLHQEMNIKPLVLSNGDK</sequence>
<evidence type="ECO:0000256" key="5">
    <source>
        <dbReference type="ARBA" id="ARBA00023128"/>
    </source>
</evidence>
<keyword evidence="2 8" id="KW-0479">Metal-binding</keyword>
<dbReference type="InterPro" id="IPR027540">
    <property type="entry name" value="Coq4_euk"/>
</dbReference>
<evidence type="ECO:0000256" key="1">
    <source>
        <dbReference type="ARBA" id="ARBA00022688"/>
    </source>
</evidence>
<dbReference type="InParanoid" id="A0A1W4XKE4"/>
<dbReference type="KEGG" id="apln:108742505"/>
<evidence type="ECO:0000256" key="3">
    <source>
        <dbReference type="ARBA" id="ARBA00022792"/>
    </source>
</evidence>
<keyword evidence="9" id="KW-1185">Reference proteome</keyword>
<keyword evidence="7 8" id="KW-0456">Lyase</keyword>
<dbReference type="OrthoDB" id="4249at2759"/>
<feature type="binding site" evidence="8">
    <location>
        <position position="170"/>
    </location>
    <ligand>
        <name>Zn(2+)</name>
        <dbReference type="ChEBI" id="CHEBI:29105"/>
    </ligand>
</feature>
<dbReference type="GO" id="GO:0120539">
    <property type="term" value="F:4-hydroxy-3-methoxy-5-polyprenylbenzoate decarboxylase activity"/>
    <property type="evidence" value="ECO:0007669"/>
    <property type="project" value="UniProtKB-EC"/>
</dbReference>
<keyword evidence="6 8" id="KW-0472">Membrane</keyword>
<comment type="cofactor">
    <cofactor evidence="8">
        <name>Zn(2+)</name>
        <dbReference type="ChEBI" id="CHEBI:29105"/>
    </cofactor>
</comment>
<evidence type="ECO:0000313" key="10">
    <source>
        <dbReference type="RefSeq" id="XP_018333247.1"/>
    </source>
</evidence>
<comment type="similarity">
    <text evidence="8">Belongs to the COQ4 family.</text>
</comment>
<keyword evidence="1 8" id="KW-0831">Ubiquinone biosynthesis</keyword>
<evidence type="ECO:0000256" key="2">
    <source>
        <dbReference type="ARBA" id="ARBA00022723"/>
    </source>
</evidence>
<dbReference type="PANTHER" id="PTHR12922:SF7">
    <property type="entry name" value="UBIQUINONE BIOSYNTHESIS PROTEIN COQ4 HOMOLOG, MITOCHONDRIAL"/>
    <property type="match status" value="1"/>
</dbReference>
<comment type="subunit">
    <text evidence="8">Component of a multi-subunit COQ enzyme complex.</text>
</comment>
<dbReference type="EC" id="4.1.1.130" evidence="8"/>
<evidence type="ECO:0000256" key="8">
    <source>
        <dbReference type="HAMAP-Rule" id="MF_03111"/>
    </source>
</evidence>
<comment type="catalytic activity">
    <reaction evidence="8">
        <text>a 4-hydroxy-3-methoxy-5-(all-trans-polyprenyl)benzoate + H(+) = a 2-methoxy-6-(all-trans-polyprenyl)phenol + CO2</text>
        <dbReference type="Rhea" id="RHEA:81179"/>
        <dbReference type="Rhea" id="RHEA-COMP:9551"/>
        <dbReference type="Rhea" id="RHEA-COMP:10931"/>
        <dbReference type="ChEBI" id="CHEBI:15378"/>
        <dbReference type="ChEBI" id="CHEBI:16526"/>
        <dbReference type="ChEBI" id="CHEBI:62731"/>
        <dbReference type="ChEBI" id="CHEBI:84443"/>
        <dbReference type="EC" id="4.1.1.130"/>
    </reaction>
</comment>
<keyword evidence="4 8" id="KW-0862">Zinc</keyword>
<dbReference type="InterPro" id="IPR007715">
    <property type="entry name" value="Coq4"/>
</dbReference>
<evidence type="ECO:0000256" key="4">
    <source>
        <dbReference type="ARBA" id="ARBA00022833"/>
    </source>
</evidence>
<dbReference type="GO" id="GO:0008270">
    <property type="term" value="F:zinc ion binding"/>
    <property type="evidence" value="ECO:0007669"/>
    <property type="project" value="UniProtKB-UniRule"/>
</dbReference>
<dbReference type="FunCoup" id="A0A1W4XKE4">
    <property type="interactions" value="702"/>
</dbReference>
<organism evidence="9 10">
    <name type="scientific">Agrilus planipennis</name>
    <name type="common">Emerald ash borer</name>
    <name type="synonym">Agrilus marcopoli</name>
    <dbReference type="NCBI Taxonomy" id="224129"/>
    <lineage>
        <taxon>Eukaryota</taxon>
        <taxon>Metazoa</taxon>
        <taxon>Ecdysozoa</taxon>
        <taxon>Arthropoda</taxon>
        <taxon>Hexapoda</taxon>
        <taxon>Insecta</taxon>
        <taxon>Pterygota</taxon>
        <taxon>Neoptera</taxon>
        <taxon>Endopterygota</taxon>
        <taxon>Coleoptera</taxon>
        <taxon>Polyphaga</taxon>
        <taxon>Elateriformia</taxon>
        <taxon>Buprestoidea</taxon>
        <taxon>Buprestidae</taxon>
        <taxon>Agrilinae</taxon>
        <taxon>Agrilus</taxon>
    </lineage>
</organism>